<reference evidence="1" key="1">
    <citation type="submission" date="2021-02" db="EMBL/GenBank/DDBJ databases">
        <authorList>
            <consortium name="DOE Joint Genome Institute"/>
            <person name="Ahrendt S."/>
            <person name="Looney B.P."/>
            <person name="Miyauchi S."/>
            <person name="Morin E."/>
            <person name="Drula E."/>
            <person name="Courty P.E."/>
            <person name="Chicoki N."/>
            <person name="Fauchery L."/>
            <person name="Kohler A."/>
            <person name="Kuo A."/>
            <person name="Labutti K."/>
            <person name="Pangilinan J."/>
            <person name="Lipzen A."/>
            <person name="Riley R."/>
            <person name="Andreopoulos W."/>
            <person name="He G."/>
            <person name="Johnson J."/>
            <person name="Barry K.W."/>
            <person name="Grigoriev I.V."/>
            <person name="Nagy L."/>
            <person name="Hibbett D."/>
            <person name="Henrissat B."/>
            <person name="Matheny P.B."/>
            <person name="Labbe J."/>
            <person name="Martin F."/>
        </authorList>
    </citation>
    <scope>NUCLEOTIDE SEQUENCE</scope>
    <source>
        <strain evidence="1">FP105234-sp</strain>
    </source>
</reference>
<comment type="caution">
    <text evidence="1">The sequence shown here is derived from an EMBL/GenBank/DDBJ whole genome shotgun (WGS) entry which is preliminary data.</text>
</comment>
<name>A0ACB8RZ29_9AGAM</name>
<keyword evidence="2" id="KW-1185">Reference proteome</keyword>
<dbReference type="Proteomes" id="UP000814033">
    <property type="component" value="Unassembled WGS sequence"/>
</dbReference>
<accession>A0ACB8RZ29</accession>
<sequence length="52" mass="5821">MPAPIFPPPTIRKSLVNRPPTDRGVRFRMPATGPRGALRKARTHSLQNMRTA</sequence>
<evidence type="ECO:0000313" key="2">
    <source>
        <dbReference type="Proteomes" id="UP000814033"/>
    </source>
</evidence>
<organism evidence="1 2">
    <name type="scientific">Auriscalpium vulgare</name>
    <dbReference type="NCBI Taxonomy" id="40419"/>
    <lineage>
        <taxon>Eukaryota</taxon>
        <taxon>Fungi</taxon>
        <taxon>Dikarya</taxon>
        <taxon>Basidiomycota</taxon>
        <taxon>Agaricomycotina</taxon>
        <taxon>Agaricomycetes</taxon>
        <taxon>Russulales</taxon>
        <taxon>Auriscalpiaceae</taxon>
        <taxon>Auriscalpium</taxon>
    </lineage>
</organism>
<dbReference type="EMBL" id="MU275877">
    <property type="protein sequence ID" value="KAI0049092.1"/>
    <property type="molecule type" value="Genomic_DNA"/>
</dbReference>
<gene>
    <name evidence="1" type="ORF">FA95DRAFT_1557199</name>
</gene>
<evidence type="ECO:0000313" key="1">
    <source>
        <dbReference type="EMBL" id="KAI0049092.1"/>
    </source>
</evidence>
<reference evidence="1" key="2">
    <citation type="journal article" date="2022" name="New Phytol.">
        <title>Evolutionary transition to the ectomycorrhizal habit in the genomes of a hyperdiverse lineage of mushroom-forming fungi.</title>
        <authorList>
            <person name="Looney B."/>
            <person name="Miyauchi S."/>
            <person name="Morin E."/>
            <person name="Drula E."/>
            <person name="Courty P.E."/>
            <person name="Kohler A."/>
            <person name="Kuo A."/>
            <person name="LaButti K."/>
            <person name="Pangilinan J."/>
            <person name="Lipzen A."/>
            <person name="Riley R."/>
            <person name="Andreopoulos W."/>
            <person name="He G."/>
            <person name="Johnson J."/>
            <person name="Nolan M."/>
            <person name="Tritt A."/>
            <person name="Barry K.W."/>
            <person name="Grigoriev I.V."/>
            <person name="Nagy L.G."/>
            <person name="Hibbett D."/>
            <person name="Henrissat B."/>
            <person name="Matheny P.B."/>
            <person name="Labbe J."/>
            <person name="Martin F.M."/>
        </authorList>
    </citation>
    <scope>NUCLEOTIDE SEQUENCE</scope>
    <source>
        <strain evidence="1">FP105234-sp</strain>
    </source>
</reference>
<proteinExistence type="predicted"/>
<protein>
    <submittedName>
        <fullName evidence="1">Uncharacterized protein</fullName>
    </submittedName>
</protein>